<feature type="domain" description="NACHT" evidence="5">
    <location>
        <begin position="205"/>
        <end position="349"/>
    </location>
</feature>
<dbReference type="InterPro" id="IPR007111">
    <property type="entry name" value="NACHT_NTPase"/>
</dbReference>
<evidence type="ECO:0000256" key="3">
    <source>
        <dbReference type="PROSITE-ProRule" id="PRU00023"/>
    </source>
</evidence>
<dbReference type="Pfam" id="PF24883">
    <property type="entry name" value="NPHP3_N"/>
    <property type="match status" value="1"/>
</dbReference>
<feature type="repeat" description="ANK" evidence="3">
    <location>
        <begin position="918"/>
        <end position="950"/>
    </location>
</feature>
<evidence type="ECO:0000313" key="7">
    <source>
        <dbReference type="Proteomes" id="UP001433268"/>
    </source>
</evidence>
<evidence type="ECO:0000256" key="4">
    <source>
        <dbReference type="SAM" id="MobiDB-lite"/>
    </source>
</evidence>
<name>A0ABR1WBV6_9PEZI</name>
<feature type="repeat" description="ANK" evidence="3">
    <location>
        <begin position="1019"/>
        <end position="1051"/>
    </location>
</feature>
<keyword evidence="2 3" id="KW-0040">ANK repeat</keyword>
<keyword evidence="7" id="KW-1185">Reference proteome</keyword>
<evidence type="ECO:0000256" key="1">
    <source>
        <dbReference type="ARBA" id="ARBA00022737"/>
    </source>
</evidence>
<dbReference type="PROSITE" id="PS50297">
    <property type="entry name" value="ANK_REP_REGION"/>
    <property type="match status" value="4"/>
</dbReference>
<proteinExistence type="predicted"/>
<dbReference type="PANTHER" id="PTHR24123">
    <property type="entry name" value="ANKYRIN REPEAT-CONTAINING"/>
    <property type="match status" value="1"/>
</dbReference>
<dbReference type="InterPro" id="IPR036770">
    <property type="entry name" value="Ankyrin_rpt-contain_sf"/>
</dbReference>
<feature type="repeat" description="ANK" evidence="3">
    <location>
        <begin position="1180"/>
        <end position="1212"/>
    </location>
</feature>
<dbReference type="InterPro" id="IPR002110">
    <property type="entry name" value="Ankyrin_rpt"/>
</dbReference>
<dbReference type="Gene3D" id="1.25.40.20">
    <property type="entry name" value="Ankyrin repeat-containing domain"/>
    <property type="match status" value="2"/>
</dbReference>
<dbReference type="SUPFAM" id="SSF48403">
    <property type="entry name" value="Ankyrin repeat"/>
    <property type="match status" value="2"/>
</dbReference>
<evidence type="ECO:0000259" key="5">
    <source>
        <dbReference type="PROSITE" id="PS50837"/>
    </source>
</evidence>
<organism evidence="6 7">
    <name type="scientific">Apiospora hydei</name>
    <dbReference type="NCBI Taxonomy" id="1337664"/>
    <lineage>
        <taxon>Eukaryota</taxon>
        <taxon>Fungi</taxon>
        <taxon>Dikarya</taxon>
        <taxon>Ascomycota</taxon>
        <taxon>Pezizomycotina</taxon>
        <taxon>Sordariomycetes</taxon>
        <taxon>Xylariomycetidae</taxon>
        <taxon>Amphisphaeriales</taxon>
        <taxon>Apiosporaceae</taxon>
        <taxon>Apiospora</taxon>
    </lineage>
</organism>
<dbReference type="InterPro" id="IPR027417">
    <property type="entry name" value="P-loop_NTPase"/>
</dbReference>
<dbReference type="GeneID" id="92046100"/>
<gene>
    <name evidence="6" type="ORF">PG997_008725</name>
</gene>
<reference evidence="6 7" key="1">
    <citation type="submission" date="2023-01" db="EMBL/GenBank/DDBJ databases">
        <title>Analysis of 21 Apiospora genomes using comparative genomics revels a genus with tremendous synthesis potential of carbohydrate active enzymes and secondary metabolites.</title>
        <authorList>
            <person name="Sorensen T."/>
        </authorList>
    </citation>
    <scope>NUCLEOTIDE SEQUENCE [LARGE SCALE GENOMIC DNA]</scope>
    <source>
        <strain evidence="6 7">CBS 114990</strain>
    </source>
</reference>
<dbReference type="Proteomes" id="UP001433268">
    <property type="component" value="Unassembled WGS sequence"/>
</dbReference>
<dbReference type="PANTHER" id="PTHR24123:SF33">
    <property type="entry name" value="PROTEIN HOS4"/>
    <property type="match status" value="1"/>
</dbReference>
<keyword evidence="1" id="KW-0677">Repeat</keyword>
<dbReference type="SUPFAM" id="SSF52540">
    <property type="entry name" value="P-loop containing nucleoside triphosphate hydrolases"/>
    <property type="match status" value="1"/>
</dbReference>
<dbReference type="PROSITE" id="PS50088">
    <property type="entry name" value="ANK_REPEAT"/>
    <property type="match status" value="4"/>
</dbReference>
<dbReference type="EMBL" id="JAQQWN010000006">
    <property type="protein sequence ID" value="KAK8080907.1"/>
    <property type="molecule type" value="Genomic_DNA"/>
</dbReference>
<dbReference type="SMART" id="SM00248">
    <property type="entry name" value="ANK"/>
    <property type="match status" value="13"/>
</dbReference>
<dbReference type="Pfam" id="PF12796">
    <property type="entry name" value="Ank_2"/>
    <property type="match status" value="4"/>
</dbReference>
<dbReference type="InterPro" id="IPR051165">
    <property type="entry name" value="Multifunctional_ANK_Repeat"/>
</dbReference>
<sequence>MDTTSSLIAIVDLSFKVIKYMNDVRDGGKERSELHQEVLAVYDIFWNIKSDFESPSLDETTPWSEAINPLFKPNGTIEQLKQVLEQIAAKITIPQQSTAGVIKKLKWPFEKSEVQRILSRLRSYKGTITLALNRANLKLDIKTNEDVQFMRHAFEDDELKAALDWISPLDFLALQRASQRQPLRGTGEWFLNNPQIRGWCDGRTKAVWCHGIPGAGKTVLATTLFQELQKTVAHDKVAVLIAYCSFDDANTHSADNMLSSLLRQLVESRGQMSDAVRKLYYEHTRNREKQRPSREALISTFSKELESFDQTFIIVDGLDELRDNKQKAELLGGIESLQPTPQLLVTSRPVEAIDSWFKTSAKIDGGYRVDDDDEDNQQALFYCDNCELRSSTGDSTSDDDDDESLVLVQSTEEEEKSANTDGPKDWKSYSSYRCTVEDCYRDVCVNCYDQYDVCFGCGGSKECFKWAWPGTVPIAAQPEDLERYILWRIEMSDNLQVLLQHAKARGHVTSESIVTRVQEESHKINGKRSTQHLETTPSNINDIYASLFNRIGNRRLASTLERFLTVVATARKLLSTKALAHAVTARPGDEDIDELALPDVRYLASMCAGLIEIDPSGFVRLAHETIGHYIAETGLKSSKSGHTLLADICLTYLQFAEFASGASYGPDRDLEVRERQEKYPFLTYAATHWGIHMRHAHAQLLVGPSDDTTHKLAEAFLSKAGNVSTSGQFMWLDDLETSSGWDAEYGVQGLHLAAYFGLTSAVPSLLASNTNADVTDCMDTIPLMYATQAGHADIVHILLHSGADPGRCCRRGRTALHRACERSAVNIVKQLVASPKDVLINEFDQPPFKWTALTWAIMNGRPEIVKLLLTRKDIDLDLQCPGDFNLNALHRAVADDEIEIAELILADGRISIESMDPDRTTPLILAASSGYDEMVSLLLKWGANPNARDVFDGPAILRAVDNNALECVRALVSHGADYKFKDFHGRGILHGAAINARSTILRFLLSYVDDLDPNIQGDAGETPLHDAVTRNSESTVRVLLEHGARTDIENRHGKTPLRQARDECNTRLFDILSAARLKEVPITQLSPHSKESFGTDADLFANPHRASTLAADYKMPIETAVISLDEAQLTAYLDQLGPSATTAINDPSLELLYHSLQWSRPDSLRLLLDRGADINLTTKWGATPLHGTVSFDEYEAAELLIARGCDLDIRDLLHRSPLNFAARSLRKPAFAFLFVKHGAAISADERDALLPTLNFAVDRNDLAVVRRLVEEGVPFLVKDARNQTPYQRAKRAGFDEIAQYLYDKARSGGGRGGLGHGSSISSVTLRDETVFDSEDTTAAKSGGEMLWRLQEETITKDILPEDGHFRGEEMVASAPGKGQNQEEKTAKTSLEGEDLQDTITKLRQEIMVEIAMKSAAGCRSGMTERELILVGVIGLLIVLLMLR</sequence>
<dbReference type="InterPro" id="IPR056884">
    <property type="entry name" value="NPHP3-like_N"/>
</dbReference>
<protein>
    <recommendedName>
        <fullName evidence="5">NACHT domain-containing protein</fullName>
    </recommendedName>
</protein>
<evidence type="ECO:0000313" key="6">
    <source>
        <dbReference type="EMBL" id="KAK8080907.1"/>
    </source>
</evidence>
<accession>A0ABR1WBV6</accession>
<feature type="region of interest" description="Disordered" evidence="4">
    <location>
        <begin position="390"/>
        <end position="424"/>
    </location>
</feature>
<comment type="caution">
    <text evidence="6">The sequence shown here is derived from an EMBL/GenBank/DDBJ whole genome shotgun (WGS) entry which is preliminary data.</text>
</comment>
<dbReference type="RefSeq" id="XP_066668382.1">
    <property type="nucleotide sequence ID" value="XM_066813040.1"/>
</dbReference>
<dbReference type="PROSITE" id="PS50837">
    <property type="entry name" value="NACHT"/>
    <property type="match status" value="1"/>
</dbReference>
<evidence type="ECO:0000256" key="2">
    <source>
        <dbReference type="ARBA" id="ARBA00023043"/>
    </source>
</evidence>
<feature type="region of interest" description="Disordered" evidence="4">
    <location>
        <begin position="1371"/>
        <end position="1391"/>
    </location>
</feature>
<dbReference type="Gene3D" id="3.40.50.300">
    <property type="entry name" value="P-loop containing nucleotide triphosphate hydrolases"/>
    <property type="match status" value="1"/>
</dbReference>
<feature type="repeat" description="ANK" evidence="3">
    <location>
        <begin position="778"/>
        <end position="804"/>
    </location>
</feature>